<evidence type="ECO:0000256" key="8">
    <source>
        <dbReference type="ARBA" id="ARBA00047899"/>
    </source>
</evidence>
<evidence type="ECO:0000256" key="4">
    <source>
        <dbReference type="ARBA" id="ARBA00022679"/>
    </source>
</evidence>
<dbReference type="CDD" id="cd06609">
    <property type="entry name" value="STKc_MST3_like"/>
    <property type="match status" value="1"/>
</dbReference>
<keyword evidence="5 10" id="KW-0547">Nucleotide-binding</keyword>
<comment type="catalytic activity">
    <reaction evidence="8">
        <text>L-threonyl-[protein] + ATP = O-phospho-L-threonyl-[protein] + ADP + H(+)</text>
        <dbReference type="Rhea" id="RHEA:46608"/>
        <dbReference type="Rhea" id="RHEA-COMP:11060"/>
        <dbReference type="Rhea" id="RHEA-COMP:11605"/>
        <dbReference type="ChEBI" id="CHEBI:15378"/>
        <dbReference type="ChEBI" id="CHEBI:30013"/>
        <dbReference type="ChEBI" id="CHEBI:30616"/>
        <dbReference type="ChEBI" id="CHEBI:61977"/>
        <dbReference type="ChEBI" id="CHEBI:456216"/>
        <dbReference type="EC" id="2.7.11.1"/>
    </reaction>
</comment>
<dbReference type="GO" id="GO:0005737">
    <property type="term" value="C:cytoplasm"/>
    <property type="evidence" value="ECO:0007669"/>
    <property type="project" value="TreeGrafter"/>
</dbReference>
<keyword evidence="6" id="KW-0418">Kinase</keyword>
<evidence type="ECO:0000256" key="10">
    <source>
        <dbReference type="PROSITE-ProRule" id="PRU10141"/>
    </source>
</evidence>
<dbReference type="PANTHER" id="PTHR48012">
    <property type="entry name" value="STERILE20-LIKE KINASE, ISOFORM B-RELATED"/>
    <property type="match status" value="1"/>
</dbReference>
<dbReference type="PROSITE" id="PS00107">
    <property type="entry name" value="PROTEIN_KINASE_ATP"/>
    <property type="match status" value="1"/>
</dbReference>
<organism evidence="13">
    <name type="scientific">Cyberlindnera fabianii</name>
    <name type="common">Yeast</name>
    <name type="synonym">Hansenula fabianii</name>
    <dbReference type="NCBI Taxonomy" id="36022"/>
    <lineage>
        <taxon>Eukaryota</taxon>
        <taxon>Fungi</taxon>
        <taxon>Dikarya</taxon>
        <taxon>Ascomycota</taxon>
        <taxon>Saccharomycotina</taxon>
        <taxon>Saccharomycetes</taxon>
        <taxon>Phaffomycetales</taxon>
        <taxon>Phaffomycetaceae</taxon>
        <taxon>Cyberlindnera</taxon>
    </lineage>
</organism>
<evidence type="ECO:0000259" key="12">
    <source>
        <dbReference type="PROSITE" id="PS50011"/>
    </source>
</evidence>
<feature type="region of interest" description="Disordered" evidence="11">
    <location>
        <begin position="444"/>
        <end position="473"/>
    </location>
</feature>
<feature type="compositionally biased region" description="Basic and acidic residues" evidence="11">
    <location>
        <begin position="457"/>
        <end position="468"/>
    </location>
</feature>
<dbReference type="InterPro" id="IPR000719">
    <property type="entry name" value="Prot_kinase_dom"/>
</dbReference>
<dbReference type="PANTHER" id="PTHR48012:SF27">
    <property type="entry name" value="SERINE_THREONINE-PROTEIN KINASE SID1"/>
    <property type="match status" value="1"/>
</dbReference>
<protein>
    <recommendedName>
        <fullName evidence="2">non-specific serine/threonine protein kinase</fullName>
        <ecNumber evidence="2">2.7.11.1</ecNumber>
    </recommendedName>
</protein>
<dbReference type="InterPro" id="IPR050629">
    <property type="entry name" value="STE20/SPS1-PAK"/>
</dbReference>
<name>A0A061B2N5_CYBFA</name>
<feature type="compositionally biased region" description="Polar residues" evidence="11">
    <location>
        <begin position="350"/>
        <end position="360"/>
    </location>
</feature>
<comment type="catalytic activity">
    <reaction evidence="9">
        <text>L-seryl-[protein] + ATP = O-phospho-L-seryl-[protein] + ADP + H(+)</text>
        <dbReference type="Rhea" id="RHEA:17989"/>
        <dbReference type="Rhea" id="RHEA-COMP:9863"/>
        <dbReference type="Rhea" id="RHEA-COMP:11604"/>
        <dbReference type="ChEBI" id="CHEBI:15378"/>
        <dbReference type="ChEBI" id="CHEBI:29999"/>
        <dbReference type="ChEBI" id="CHEBI:30616"/>
        <dbReference type="ChEBI" id="CHEBI:83421"/>
        <dbReference type="ChEBI" id="CHEBI:456216"/>
        <dbReference type="EC" id="2.7.11.1"/>
    </reaction>
</comment>
<dbReference type="FunFam" id="1.10.510.10:FF:000499">
    <property type="entry name" value="Serine/threonine-protein kinase KIC1"/>
    <property type="match status" value="1"/>
</dbReference>
<reference evidence="13" key="1">
    <citation type="journal article" date="2014" name="Genome Announc.">
        <title>Genome sequence of the yeast Cyberlindnera fabianii (Hansenula fabianii).</title>
        <authorList>
            <person name="Freel K.C."/>
            <person name="Sarilar V."/>
            <person name="Neuveglise C."/>
            <person name="Devillers H."/>
            <person name="Friedrich A."/>
            <person name="Schacherer J."/>
        </authorList>
    </citation>
    <scope>NUCLEOTIDE SEQUENCE</scope>
    <source>
        <strain evidence="13">YJS4271</strain>
    </source>
</reference>
<dbReference type="VEuPathDB" id="FungiDB:BON22_1847"/>
<sequence length="511" mass="58080">MRYLSANQFDVFEQIGKGGFGVVYRGIDKVTKQPVAIKQIDLEKTDSIEDLQREIKILSLCRLDQITRYHGCFLKGHKLWIIMEYLDAGSCMDLLAPGPIKEKHIAILLRELLHALCYLHENSRIHRDIKAANILLNKNGDVKIADFGVSTQLSNNLSRRNTFVGSPYWMSPEVIMEEEYNFKADIWSLGITAIELATGKPPLSHIPPMKVLFKIPENSPPRLEGEKFSEEFKDFVAHCLQRNPNSRPSAKSLLKHRFIAWAGRKSSLIELIQRREKWELNHADDIKKHQRLYVPTVMEDRGQHEDSSITFDFDDSSDKIGNASEVIITKKSPLKYSGRDTSVLSQNNSILNMASPPSNSFKHRVSSSSSSSSPTRLPVSKRRVSVKPNITKEAITSAFQDTIRSIPCNDDVQMVKLEHINLLLQELDESTITSVHHKFTTLLEKHTTTTPASPPESKSEKEGKELKQQQKVYSSTAIVKKGNLDDKQVHGPRKAESEKLLLKRWADQYFI</sequence>
<keyword evidence="3" id="KW-0723">Serine/threonine-protein kinase</keyword>
<dbReference type="AlphaFoldDB" id="A0A061B2N5"/>
<dbReference type="GO" id="GO:0005524">
    <property type="term" value="F:ATP binding"/>
    <property type="evidence" value="ECO:0007669"/>
    <property type="project" value="UniProtKB-UniRule"/>
</dbReference>
<proteinExistence type="inferred from homology"/>
<evidence type="ECO:0000256" key="6">
    <source>
        <dbReference type="ARBA" id="ARBA00022777"/>
    </source>
</evidence>
<dbReference type="PhylomeDB" id="A0A061B2N5"/>
<evidence type="ECO:0000256" key="5">
    <source>
        <dbReference type="ARBA" id="ARBA00022741"/>
    </source>
</evidence>
<dbReference type="InterPro" id="IPR011009">
    <property type="entry name" value="Kinase-like_dom_sf"/>
</dbReference>
<accession>A0A061B2N5</accession>
<evidence type="ECO:0000256" key="11">
    <source>
        <dbReference type="SAM" id="MobiDB-lite"/>
    </source>
</evidence>
<dbReference type="EMBL" id="LK052898">
    <property type="protein sequence ID" value="CDR44046.1"/>
    <property type="molecule type" value="Genomic_DNA"/>
</dbReference>
<feature type="binding site" evidence="10">
    <location>
        <position position="38"/>
    </location>
    <ligand>
        <name>ATP</name>
        <dbReference type="ChEBI" id="CHEBI:30616"/>
    </ligand>
</feature>
<dbReference type="GO" id="GO:0004674">
    <property type="term" value="F:protein serine/threonine kinase activity"/>
    <property type="evidence" value="ECO:0007669"/>
    <property type="project" value="UniProtKB-KW"/>
</dbReference>
<dbReference type="Gene3D" id="1.10.510.10">
    <property type="entry name" value="Transferase(Phosphotransferase) domain 1"/>
    <property type="match status" value="1"/>
</dbReference>
<feature type="region of interest" description="Disordered" evidence="11">
    <location>
        <begin position="350"/>
        <end position="383"/>
    </location>
</feature>
<evidence type="ECO:0000313" key="13">
    <source>
        <dbReference type="EMBL" id="CDR44046.1"/>
    </source>
</evidence>
<comment type="similarity">
    <text evidence="1">Belongs to the protein kinase superfamily. STE Ser/Thr protein kinase family. STE20 subfamily.</text>
</comment>
<evidence type="ECO:0000256" key="9">
    <source>
        <dbReference type="ARBA" id="ARBA00048679"/>
    </source>
</evidence>
<keyword evidence="4" id="KW-0808">Transferase</keyword>
<evidence type="ECO:0000256" key="1">
    <source>
        <dbReference type="ARBA" id="ARBA00008874"/>
    </source>
</evidence>
<dbReference type="PROSITE" id="PS50011">
    <property type="entry name" value="PROTEIN_KINASE_DOM"/>
    <property type="match status" value="1"/>
</dbReference>
<dbReference type="Pfam" id="PF00069">
    <property type="entry name" value="Pkinase"/>
    <property type="match status" value="1"/>
</dbReference>
<gene>
    <name evidence="13" type="ORF">CYFA0S_13e02278g</name>
</gene>
<feature type="domain" description="Protein kinase" evidence="12">
    <location>
        <begin position="9"/>
        <end position="259"/>
    </location>
</feature>
<dbReference type="InterPro" id="IPR017441">
    <property type="entry name" value="Protein_kinase_ATP_BS"/>
</dbReference>
<dbReference type="SMART" id="SM00220">
    <property type="entry name" value="S_TKc"/>
    <property type="match status" value="1"/>
</dbReference>
<dbReference type="SUPFAM" id="SSF56112">
    <property type="entry name" value="Protein kinase-like (PK-like)"/>
    <property type="match status" value="1"/>
</dbReference>
<evidence type="ECO:0000256" key="7">
    <source>
        <dbReference type="ARBA" id="ARBA00022840"/>
    </source>
</evidence>
<evidence type="ECO:0000256" key="2">
    <source>
        <dbReference type="ARBA" id="ARBA00012513"/>
    </source>
</evidence>
<dbReference type="EC" id="2.7.11.1" evidence="2"/>
<evidence type="ECO:0000256" key="3">
    <source>
        <dbReference type="ARBA" id="ARBA00022527"/>
    </source>
</evidence>
<keyword evidence="7 10" id="KW-0067">ATP-binding</keyword>
<dbReference type="OrthoDB" id="248923at2759"/>